<dbReference type="InterPro" id="IPR052353">
    <property type="entry name" value="Benzoxazolinone_Detox_Enz"/>
</dbReference>
<dbReference type="STRING" id="1123010.SAMN02745724_00798"/>
<keyword evidence="3" id="KW-1185">Reference proteome</keyword>
<organism evidence="2 3">
    <name type="scientific">Pseudoalteromonas denitrificans DSM 6059</name>
    <dbReference type="NCBI Taxonomy" id="1123010"/>
    <lineage>
        <taxon>Bacteria</taxon>
        <taxon>Pseudomonadati</taxon>
        <taxon>Pseudomonadota</taxon>
        <taxon>Gammaproteobacteria</taxon>
        <taxon>Alteromonadales</taxon>
        <taxon>Pseudoalteromonadaceae</taxon>
        <taxon>Pseudoalteromonas</taxon>
    </lineage>
</organism>
<dbReference type="PANTHER" id="PTHR30212">
    <property type="entry name" value="PROTEIN YIIM"/>
    <property type="match status" value="1"/>
</dbReference>
<dbReference type="GO" id="GO:0030151">
    <property type="term" value="F:molybdenum ion binding"/>
    <property type="evidence" value="ECO:0007669"/>
    <property type="project" value="InterPro"/>
</dbReference>
<dbReference type="OrthoDB" id="9786134at2"/>
<dbReference type="GO" id="GO:0003824">
    <property type="term" value="F:catalytic activity"/>
    <property type="evidence" value="ECO:0007669"/>
    <property type="project" value="InterPro"/>
</dbReference>
<dbReference type="Gene3D" id="2.40.33.20">
    <property type="entry name" value="PK beta-barrel domain-like"/>
    <property type="match status" value="1"/>
</dbReference>
<protein>
    <submittedName>
        <fullName evidence="2">MOSC domain-containing protein YiiM</fullName>
    </submittedName>
</protein>
<dbReference type="SUPFAM" id="SSF50800">
    <property type="entry name" value="PK beta-barrel domain-like"/>
    <property type="match status" value="1"/>
</dbReference>
<dbReference type="GO" id="GO:0030170">
    <property type="term" value="F:pyridoxal phosphate binding"/>
    <property type="evidence" value="ECO:0007669"/>
    <property type="project" value="InterPro"/>
</dbReference>
<dbReference type="RefSeq" id="WP_091980191.1">
    <property type="nucleotide sequence ID" value="NZ_FOLO01000004.1"/>
</dbReference>
<dbReference type="AlphaFoldDB" id="A0A1I1G432"/>
<reference evidence="2 3" key="1">
    <citation type="submission" date="2016-10" db="EMBL/GenBank/DDBJ databases">
        <authorList>
            <person name="de Groot N.N."/>
        </authorList>
    </citation>
    <scope>NUCLEOTIDE SEQUENCE [LARGE SCALE GENOMIC DNA]</scope>
    <source>
        <strain evidence="2 3">DSM 6059</strain>
    </source>
</reference>
<dbReference type="EMBL" id="FOLO01000004">
    <property type="protein sequence ID" value="SFC06062.1"/>
    <property type="molecule type" value="Genomic_DNA"/>
</dbReference>
<sequence>MQILGTLERIFIGKAIPFEKKGTDRVFKSAINKSLISGPVNVNEMGIIGDEVGDTKIHGGIDKAVHLYPSEHYEFWKSELENCNDLNQFGAFGENLSTSGISEKDVCLGDEIKIGTCVFEVVQTRQPCWKLNVKFERNNMSRLMQDSLKTGWYFKVLQVGVMVAGDDIILINRPNPSWSLNKVVNLLYKDKLNYSDLSELAKLRLVPSWQKMVTNRLKNKKVEDWTGRLEGKD</sequence>
<dbReference type="Pfam" id="PF03473">
    <property type="entry name" value="MOSC"/>
    <property type="match status" value="1"/>
</dbReference>
<dbReference type="InterPro" id="IPR011037">
    <property type="entry name" value="Pyrv_Knase-like_insert_dom_sf"/>
</dbReference>
<dbReference type="PROSITE" id="PS51340">
    <property type="entry name" value="MOSC"/>
    <property type="match status" value="1"/>
</dbReference>
<dbReference type="InterPro" id="IPR005163">
    <property type="entry name" value="Tri_helical_YiiM-like"/>
</dbReference>
<name>A0A1I1G432_9GAMM</name>
<accession>A0A1I1G432</accession>
<feature type="domain" description="MOSC" evidence="1">
    <location>
        <begin position="34"/>
        <end position="171"/>
    </location>
</feature>
<evidence type="ECO:0000313" key="2">
    <source>
        <dbReference type="EMBL" id="SFC06062.1"/>
    </source>
</evidence>
<evidence type="ECO:0000313" key="3">
    <source>
        <dbReference type="Proteomes" id="UP000198862"/>
    </source>
</evidence>
<dbReference type="Pfam" id="PF03475">
    <property type="entry name" value="YiiM_3-alpha"/>
    <property type="match status" value="1"/>
</dbReference>
<dbReference type="InterPro" id="IPR005302">
    <property type="entry name" value="MoCF_Sase_C"/>
</dbReference>
<proteinExistence type="predicted"/>
<dbReference type="Proteomes" id="UP000198862">
    <property type="component" value="Unassembled WGS sequence"/>
</dbReference>
<dbReference type="PANTHER" id="PTHR30212:SF2">
    <property type="entry name" value="PROTEIN YIIM"/>
    <property type="match status" value="1"/>
</dbReference>
<evidence type="ECO:0000259" key="1">
    <source>
        <dbReference type="PROSITE" id="PS51340"/>
    </source>
</evidence>
<gene>
    <name evidence="2" type="ORF">SAMN02745724_00798</name>
</gene>